<dbReference type="InterPro" id="IPR027417">
    <property type="entry name" value="P-loop_NTPase"/>
</dbReference>
<dbReference type="SUPFAM" id="SSF52540">
    <property type="entry name" value="P-loop containing nucleoside triphosphate hydrolases"/>
    <property type="match status" value="1"/>
</dbReference>
<name>A0A964T812_9HYPH</name>
<reference evidence="1" key="1">
    <citation type="submission" date="2019-03" db="EMBL/GenBank/DDBJ databases">
        <title>Afifella sp. nov., isolated from activated sludge.</title>
        <authorList>
            <person name="Li Q."/>
            <person name="Liu Y."/>
        </authorList>
    </citation>
    <scope>NUCLEOTIDE SEQUENCE</scope>
    <source>
        <strain evidence="1">L72</strain>
    </source>
</reference>
<keyword evidence="2" id="KW-1185">Reference proteome</keyword>
<dbReference type="AlphaFoldDB" id="A0A964T812"/>
<evidence type="ECO:0000313" key="1">
    <source>
        <dbReference type="EMBL" id="MYZ50218.1"/>
    </source>
</evidence>
<dbReference type="EMBL" id="SPKJ01000136">
    <property type="protein sequence ID" value="MYZ50218.1"/>
    <property type="molecule type" value="Genomic_DNA"/>
</dbReference>
<accession>A0A964T812</accession>
<organism evidence="1 2">
    <name type="scientific">Propylenella binzhouense</name>
    <dbReference type="NCBI Taxonomy" id="2555902"/>
    <lineage>
        <taxon>Bacteria</taxon>
        <taxon>Pseudomonadati</taxon>
        <taxon>Pseudomonadota</taxon>
        <taxon>Alphaproteobacteria</taxon>
        <taxon>Hyphomicrobiales</taxon>
        <taxon>Propylenellaceae</taxon>
        <taxon>Propylenella</taxon>
    </lineage>
</organism>
<dbReference type="RefSeq" id="WP_161142542.1">
    <property type="nucleotide sequence ID" value="NZ_SPKJ01000136.1"/>
</dbReference>
<comment type="caution">
    <text evidence="1">The sequence shown here is derived from an EMBL/GenBank/DDBJ whole genome shotgun (WGS) entry which is preliminary data.</text>
</comment>
<proteinExistence type="predicted"/>
<dbReference type="OrthoDB" id="288532at2"/>
<sequence length="299" mass="32949">MRSDVGPARMKLKHRIRDLHWRLRAAATPAAACKDALRRVIGEKRLIFCITAGRSGTETLCRRLGEVPSVGAFHEPHPDFVLAMRAAQSRPQRAADFLLKLKIPAIASCPRPVYAETSHLFGKGFLEPALALGLRPDLIMLRRDVRQIALSYLRLGTVPARTPMGRRYLLAPDDRVFLRLEHWRELSDYQLLYWYALETGARQEAYAQLATGLGCRAVFLDVGSLGERGAAHALVRALDLPSEIGTPAAEAAPIARHNQKPGKALGTLPDPEKLDALEAAVIDRLVPSPLSSSPASPWR</sequence>
<gene>
    <name evidence="1" type="ORF">E4O86_21145</name>
</gene>
<evidence type="ECO:0000313" key="2">
    <source>
        <dbReference type="Proteomes" id="UP000773614"/>
    </source>
</evidence>
<protein>
    <submittedName>
        <fullName evidence="1">Uncharacterized protein</fullName>
    </submittedName>
</protein>
<dbReference type="Proteomes" id="UP000773614">
    <property type="component" value="Unassembled WGS sequence"/>
</dbReference>
<dbReference type="Gene3D" id="3.40.50.300">
    <property type="entry name" value="P-loop containing nucleotide triphosphate hydrolases"/>
    <property type="match status" value="1"/>
</dbReference>